<proteinExistence type="predicted"/>
<protein>
    <submittedName>
        <fullName evidence="2">Uncharacterized protein</fullName>
    </submittedName>
</protein>
<name>A0AAV7VLV2_PLEWA</name>
<gene>
    <name evidence="2" type="ORF">NDU88_006405</name>
</gene>
<dbReference type="AlphaFoldDB" id="A0AAV7VLV2"/>
<feature type="region of interest" description="Disordered" evidence="1">
    <location>
        <begin position="156"/>
        <end position="202"/>
    </location>
</feature>
<dbReference type="EMBL" id="JANPWB010000003">
    <property type="protein sequence ID" value="KAJ1202608.1"/>
    <property type="molecule type" value="Genomic_DNA"/>
</dbReference>
<feature type="compositionally biased region" description="Polar residues" evidence="1">
    <location>
        <begin position="190"/>
        <end position="201"/>
    </location>
</feature>
<evidence type="ECO:0000256" key="1">
    <source>
        <dbReference type="SAM" id="MobiDB-lite"/>
    </source>
</evidence>
<sequence>MRTAGYHYKGGPVEIQGHSPDETRVDLFGLENAIGKRSIFHESRTWRLRRSCSALERLSFWFPGAWQDAVDERRCESEVVEAYGCARMCAPHSTTSKEFRRAAGAVRWYRAALELRRSRKNAARIPLRGNSGSASGNIRAAGAVFEKRRLGERLSEQPKEISEFDARRKTVRQSGEGGVFLAPPPPFTTVEGTAQLSQDSTVPIIEEKGGLVKKKKP</sequence>
<keyword evidence="3" id="KW-1185">Reference proteome</keyword>
<organism evidence="2 3">
    <name type="scientific">Pleurodeles waltl</name>
    <name type="common">Iberian ribbed newt</name>
    <dbReference type="NCBI Taxonomy" id="8319"/>
    <lineage>
        <taxon>Eukaryota</taxon>
        <taxon>Metazoa</taxon>
        <taxon>Chordata</taxon>
        <taxon>Craniata</taxon>
        <taxon>Vertebrata</taxon>
        <taxon>Euteleostomi</taxon>
        <taxon>Amphibia</taxon>
        <taxon>Batrachia</taxon>
        <taxon>Caudata</taxon>
        <taxon>Salamandroidea</taxon>
        <taxon>Salamandridae</taxon>
        <taxon>Pleurodelinae</taxon>
        <taxon>Pleurodeles</taxon>
    </lineage>
</organism>
<reference evidence="2" key="1">
    <citation type="journal article" date="2022" name="bioRxiv">
        <title>Sequencing and chromosome-scale assembly of the giantPleurodeles waltlgenome.</title>
        <authorList>
            <person name="Brown T."/>
            <person name="Elewa A."/>
            <person name="Iarovenko S."/>
            <person name="Subramanian E."/>
            <person name="Araus A.J."/>
            <person name="Petzold A."/>
            <person name="Susuki M."/>
            <person name="Suzuki K.-i.T."/>
            <person name="Hayashi T."/>
            <person name="Toyoda A."/>
            <person name="Oliveira C."/>
            <person name="Osipova E."/>
            <person name="Leigh N.D."/>
            <person name="Simon A."/>
            <person name="Yun M.H."/>
        </authorList>
    </citation>
    <scope>NUCLEOTIDE SEQUENCE</scope>
    <source>
        <strain evidence="2">20211129_DDA</strain>
        <tissue evidence="2">Liver</tissue>
    </source>
</reference>
<feature type="compositionally biased region" description="Basic and acidic residues" evidence="1">
    <location>
        <begin position="156"/>
        <end position="168"/>
    </location>
</feature>
<evidence type="ECO:0000313" key="2">
    <source>
        <dbReference type="EMBL" id="KAJ1202608.1"/>
    </source>
</evidence>
<evidence type="ECO:0000313" key="3">
    <source>
        <dbReference type="Proteomes" id="UP001066276"/>
    </source>
</evidence>
<accession>A0AAV7VLV2</accession>
<comment type="caution">
    <text evidence="2">The sequence shown here is derived from an EMBL/GenBank/DDBJ whole genome shotgun (WGS) entry which is preliminary data.</text>
</comment>
<dbReference type="Proteomes" id="UP001066276">
    <property type="component" value="Chromosome 2_1"/>
</dbReference>